<keyword evidence="3" id="KW-1185">Reference proteome</keyword>
<feature type="compositionally biased region" description="Basic and acidic residues" evidence="1">
    <location>
        <begin position="79"/>
        <end position="88"/>
    </location>
</feature>
<sequence length="426" mass="48369">MARRGLRMRKPNVVSNEANIARGTKENAVNAQSLVRNFSKISVGQRNELPTISDKTSIAKKEEVQQATEEEGAQLNPPKKSDQKSEERGESRFFERLLKSFGWNWWSSSHSEDGSGKHRSGSHVKDTFEKTALSVSVEKEETGVDYHRAEIFWRVDLDSAHSEYLVDIIKYAFSRQAHYPKTTKSDWHALGGYRAFALTNLFIADVFYSQRLPTEVLPLAAYLVAVTVSKCHISREQLECLSIAAVRLAAKVESQHNLCEEVANEFDAKAVDALEIQICRATDFRLLVCTPLFFMRLVHKRVQQHPWQWRFAKFALQLALCQMELAVLRPALLAGVVMRLTSLIADGDSWTSDCYDVIGEDRVEYDFPQAVLCRLILSARLGDEFEESYMSYKRTVDHALSLRPEWFQKQAAAANGVKMLGDHVFG</sequence>
<evidence type="ECO:0000313" key="4">
    <source>
        <dbReference type="WBParaSite" id="HCON_00125360-00001"/>
    </source>
</evidence>
<evidence type="ECO:0000256" key="1">
    <source>
        <dbReference type="SAM" id="MobiDB-lite"/>
    </source>
</evidence>
<name>A0A7I4YRI4_HAECO</name>
<dbReference type="Pfam" id="PF00134">
    <property type="entry name" value="Cyclin_N"/>
    <property type="match status" value="1"/>
</dbReference>
<protein>
    <submittedName>
        <fullName evidence="4">Cyclin N-terminal domain-containing protein</fullName>
    </submittedName>
</protein>
<dbReference type="WBParaSite" id="HCON_00125360-00001">
    <property type="protein sequence ID" value="HCON_00125360-00001"/>
    <property type="gene ID" value="HCON_00125360"/>
</dbReference>
<dbReference type="AlphaFoldDB" id="A0A7I4YRI4"/>
<evidence type="ECO:0000313" key="3">
    <source>
        <dbReference type="Proteomes" id="UP000025227"/>
    </source>
</evidence>
<reference evidence="4" key="1">
    <citation type="submission" date="2020-12" db="UniProtKB">
        <authorList>
            <consortium name="WormBaseParasite"/>
        </authorList>
    </citation>
    <scope>IDENTIFICATION</scope>
    <source>
        <strain evidence="4">MHco3</strain>
    </source>
</reference>
<dbReference type="Gene3D" id="1.10.472.10">
    <property type="entry name" value="Cyclin-like"/>
    <property type="match status" value="2"/>
</dbReference>
<dbReference type="Proteomes" id="UP000025227">
    <property type="component" value="Unplaced"/>
</dbReference>
<dbReference type="InterPro" id="IPR039361">
    <property type="entry name" value="Cyclin"/>
</dbReference>
<dbReference type="SUPFAM" id="SSF47954">
    <property type="entry name" value="Cyclin-like"/>
    <property type="match status" value="1"/>
</dbReference>
<dbReference type="InterPro" id="IPR006671">
    <property type="entry name" value="Cyclin_N"/>
</dbReference>
<organism evidence="3 4">
    <name type="scientific">Haemonchus contortus</name>
    <name type="common">Barber pole worm</name>
    <dbReference type="NCBI Taxonomy" id="6289"/>
    <lineage>
        <taxon>Eukaryota</taxon>
        <taxon>Metazoa</taxon>
        <taxon>Ecdysozoa</taxon>
        <taxon>Nematoda</taxon>
        <taxon>Chromadorea</taxon>
        <taxon>Rhabditida</taxon>
        <taxon>Rhabditina</taxon>
        <taxon>Rhabditomorpha</taxon>
        <taxon>Strongyloidea</taxon>
        <taxon>Trichostrongylidae</taxon>
        <taxon>Haemonchus</taxon>
    </lineage>
</organism>
<feature type="domain" description="Cyclin N-terminal" evidence="2">
    <location>
        <begin position="202"/>
        <end position="286"/>
    </location>
</feature>
<dbReference type="OrthoDB" id="5798573at2759"/>
<evidence type="ECO:0000259" key="2">
    <source>
        <dbReference type="Pfam" id="PF00134"/>
    </source>
</evidence>
<feature type="region of interest" description="Disordered" evidence="1">
    <location>
        <begin position="62"/>
        <end position="88"/>
    </location>
</feature>
<dbReference type="PANTHER" id="PTHR10177">
    <property type="entry name" value="CYCLINS"/>
    <property type="match status" value="1"/>
</dbReference>
<dbReference type="OMA" id="TPLFFMR"/>
<proteinExistence type="predicted"/>
<accession>A0A7I4YRI4</accession>
<dbReference type="InterPro" id="IPR036915">
    <property type="entry name" value="Cyclin-like_sf"/>
</dbReference>